<keyword evidence="3" id="KW-1185">Reference proteome</keyword>
<evidence type="ECO:0000259" key="1">
    <source>
        <dbReference type="PROSITE" id="PS50280"/>
    </source>
</evidence>
<reference evidence="2 3" key="1">
    <citation type="journal article" date="2016" name="Mol. Biol. Evol.">
        <title>Comparative Genomics of Early-Diverging Mushroom-Forming Fungi Provides Insights into the Origins of Lignocellulose Decay Capabilities.</title>
        <authorList>
            <person name="Nagy L.G."/>
            <person name="Riley R."/>
            <person name="Tritt A."/>
            <person name="Adam C."/>
            <person name="Daum C."/>
            <person name="Floudas D."/>
            <person name="Sun H."/>
            <person name="Yadav J.S."/>
            <person name="Pangilinan J."/>
            <person name="Larsson K.H."/>
            <person name="Matsuura K."/>
            <person name="Barry K."/>
            <person name="Labutti K."/>
            <person name="Kuo R."/>
            <person name="Ohm R.A."/>
            <person name="Bhattacharya S.S."/>
            <person name="Shirouzu T."/>
            <person name="Yoshinaga Y."/>
            <person name="Martin F.M."/>
            <person name="Grigoriev I.V."/>
            <person name="Hibbett D.S."/>
        </authorList>
    </citation>
    <scope>NUCLEOTIDE SEQUENCE [LARGE SCALE GENOMIC DNA]</scope>
    <source>
        <strain evidence="2 3">HHB12029</strain>
    </source>
</reference>
<dbReference type="InParanoid" id="A0A165K4Y8"/>
<dbReference type="EMBL" id="KV425951">
    <property type="protein sequence ID" value="KZV95800.1"/>
    <property type="molecule type" value="Genomic_DNA"/>
</dbReference>
<dbReference type="CDD" id="cd10540">
    <property type="entry name" value="SET_SpSet7-like"/>
    <property type="match status" value="1"/>
</dbReference>
<dbReference type="InterPro" id="IPR046341">
    <property type="entry name" value="SET_dom_sf"/>
</dbReference>
<protein>
    <submittedName>
        <fullName evidence="2">SET domain-containing protein</fullName>
    </submittedName>
</protein>
<evidence type="ECO:0000313" key="3">
    <source>
        <dbReference type="Proteomes" id="UP000077266"/>
    </source>
</evidence>
<dbReference type="Pfam" id="PF00856">
    <property type="entry name" value="SET"/>
    <property type="match status" value="1"/>
</dbReference>
<accession>A0A165K4Y8</accession>
<dbReference type="PROSITE" id="PS50280">
    <property type="entry name" value="SET"/>
    <property type="match status" value="1"/>
</dbReference>
<sequence length="155" mass="17483">MLHIKYTLSRGRGVYASASIEPNTVVERSPVLLFSKEEYAAYGKHTLLDHYTFNWPDGRMALALGLGSLFNHSSRPNTSFSIKPHEDEPTIEYTVLRRVEPGEELCIFYAHSLWFTPDDPNDAPPAALTEEDDPPFDLLRISVDEEPEDTVETSA</sequence>
<evidence type="ECO:0000313" key="2">
    <source>
        <dbReference type="EMBL" id="KZV95800.1"/>
    </source>
</evidence>
<name>A0A165K4Y8_EXIGL</name>
<dbReference type="SUPFAM" id="SSF82199">
    <property type="entry name" value="SET domain"/>
    <property type="match status" value="1"/>
</dbReference>
<dbReference type="OrthoDB" id="3180714at2759"/>
<dbReference type="Proteomes" id="UP000077266">
    <property type="component" value="Unassembled WGS sequence"/>
</dbReference>
<dbReference type="AlphaFoldDB" id="A0A165K4Y8"/>
<organism evidence="2 3">
    <name type="scientific">Exidia glandulosa HHB12029</name>
    <dbReference type="NCBI Taxonomy" id="1314781"/>
    <lineage>
        <taxon>Eukaryota</taxon>
        <taxon>Fungi</taxon>
        <taxon>Dikarya</taxon>
        <taxon>Basidiomycota</taxon>
        <taxon>Agaricomycotina</taxon>
        <taxon>Agaricomycetes</taxon>
        <taxon>Auriculariales</taxon>
        <taxon>Exidiaceae</taxon>
        <taxon>Exidia</taxon>
    </lineage>
</organism>
<dbReference type="InterPro" id="IPR001214">
    <property type="entry name" value="SET_dom"/>
</dbReference>
<proteinExistence type="predicted"/>
<dbReference type="SMART" id="SM00317">
    <property type="entry name" value="SET"/>
    <property type="match status" value="1"/>
</dbReference>
<dbReference type="Gene3D" id="2.170.270.10">
    <property type="entry name" value="SET domain"/>
    <property type="match status" value="1"/>
</dbReference>
<dbReference type="STRING" id="1314781.A0A165K4Y8"/>
<gene>
    <name evidence="2" type="ORF">EXIGLDRAFT_819387</name>
</gene>
<feature type="domain" description="SET" evidence="1">
    <location>
        <begin position="1"/>
        <end position="110"/>
    </location>
</feature>